<gene>
    <name evidence="2" type="ORF">I302_02299</name>
</gene>
<feature type="compositionally biased region" description="Polar residues" evidence="1">
    <location>
        <begin position="13"/>
        <end position="31"/>
    </location>
</feature>
<dbReference type="AlphaFoldDB" id="A0A1B9G8X1"/>
<reference evidence="2" key="2">
    <citation type="submission" date="2014-01" db="EMBL/GenBank/DDBJ databases">
        <title>Evolution of pathogenesis and genome organization in the Tremellales.</title>
        <authorList>
            <person name="Cuomo C."/>
            <person name="Litvintseva A."/>
            <person name="Heitman J."/>
            <person name="Chen Y."/>
            <person name="Sun S."/>
            <person name="Springer D."/>
            <person name="Dromer F."/>
            <person name="Young S."/>
            <person name="Zeng Q."/>
            <person name="Chapman S."/>
            <person name="Gujja S."/>
            <person name="Saif S."/>
            <person name="Birren B."/>
        </authorList>
    </citation>
    <scope>NUCLEOTIDE SEQUENCE</scope>
    <source>
        <strain evidence="2">CBS 10118</strain>
    </source>
</reference>
<accession>A0A1B9G8X1</accession>
<feature type="region of interest" description="Disordered" evidence="1">
    <location>
        <begin position="1"/>
        <end position="43"/>
    </location>
</feature>
<organism evidence="2">
    <name type="scientific">Kwoniella bestiolae CBS 10118</name>
    <dbReference type="NCBI Taxonomy" id="1296100"/>
    <lineage>
        <taxon>Eukaryota</taxon>
        <taxon>Fungi</taxon>
        <taxon>Dikarya</taxon>
        <taxon>Basidiomycota</taxon>
        <taxon>Agaricomycotina</taxon>
        <taxon>Tremellomycetes</taxon>
        <taxon>Tremellales</taxon>
        <taxon>Cryptococcaceae</taxon>
        <taxon>Kwoniella</taxon>
    </lineage>
</organism>
<dbReference type="VEuPathDB" id="FungiDB:I302_02299"/>
<dbReference type="EMBL" id="KI894019">
    <property type="protein sequence ID" value="OCF27457.1"/>
    <property type="molecule type" value="Genomic_DNA"/>
</dbReference>
<sequence length="107" mass="11292">MASSTSTSSTSSENIPSLSHTATTSVTNSMPVSPRTASPGLVDHVKVANGDVKNENGEEGAEKINAEELVAEIQEEGESDPQVSLKGYPHVLSRCITPGNAEEEEYF</sequence>
<dbReference type="OrthoDB" id="10498902at2759"/>
<reference evidence="2" key="1">
    <citation type="submission" date="2013-07" db="EMBL/GenBank/DDBJ databases">
        <title>The Genome Sequence of Cryptococcus bestiolae CBS10118.</title>
        <authorList>
            <consortium name="The Broad Institute Genome Sequencing Platform"/>
            <person name="Cuomo C."/>
            <person name="Litvintseva A."/>
            <person name="Chen Y."/>
            <person name="Heitman J."/>
            <person name="Sun S."/>
            <person name="Springer D."/>
            <person name="Dromer F."/>
            <person name="Young S.K."/>
            <person name="Zeng Q."/>
            <person name="Gargeya S."/>
            <person name="Fitzgerald M."/>
            <person name="Abouelleil A."/>
            <person name="Alvarado L."/>
            <person name="Berlin A.M."/>
            <person name="Chapman S.B."/>
            <person name="Dewar J."/>
            <person name="Goldberg J."/>
            <person name="Griggs A."/>
            <person name="Gujja S."/>
            <person name="Hansen M."/>
            <person name="Howarth C."/>
            <person name="Imamovic A."/>
            <person name="Larimer J."/>
            <person name="McCowan C."/>
            <person name="Murphy C."/>
            <person name="Pearson M."/>
            <person name="Priest M."/>
            <person name="Roberts A."/>
            <person name="Saif S."/>
            <person name="Shea T."/>
            <person name="Sykes S."/>
            <person name="Wortman J."/>
            <person name="Nusbaum C."/>
            <person name="Birren B."/>
        </authorList>
    </citation>
    <scope>NUCLEOTIDE SEQUENCE [LARGE SCALE GENOMIC DNA]</scope>
    <source>
        <strain evidence="2">CBS 10118</strain>
    </source>
</reference>
<name>A0A1B9G8X1_9TREE</name>
<protein>
    <submittedName>
        <fullName evidence="2">Uncharacterized protein</fullName>
    </submittedName>
</protein>
<proteinExistence type="predicted"/>
<evidence type="ECO:0000256" key="1">
    <source>
        <dbReference type="SAM" id="MobiDB-lite"/>
    </source>
</evidence>
<evidence type="ECO:0000313" key="2">
    <source>
        <dbReference type="EMBL" id="OCF27457.1"/>
    </source>
</evidence>
<feature type="compositionally biased region" description="Low complexity" evidence="1">
    <location>
        <begin position="1"/>
        <end position="12"/>
    </location>
</feature>